<dbReference type="AlphaFoldDB" id="A0A8S2KZG9"/>
<comment type="caution">
    <text evidence="2">The sequence shown here is derived from an EMBL/GenBank/DDBJ whole genome shotgun (WGS) entry which is preliminary data.</text>
</comment>
<gene>
    <name evidence="1" type="ORF">OVA965_LOCUS19661</name>
    <name evidence="2" type="ORF">TMI583_LOCUS19774</name>
</gene>
<evidence type="ECO:0000313" key="1">
    <source>
        <dbReference type="EMBL" id="CAF1108787.1"/>
    </source>
</evidence>
<protein>
    <submittedName>
        <fullName evidence="2">Uncharacterized protein</fullName>
    </submittedName>
</protein>
<organism evidence="2 3">
    <name type="scientific">Didymodactylos carnosus</name>
    <dbReference type="NCBI Taxonomy" id="1234261"/>
    <lineage>
        <taxon>Eukaryota</taxon>
        <taxon>Metazoa</taxon>
        <taxon>Spiralia</taxon>
        <taxon>Gnathifera</taxon>
        <taxon>Rotifera</taxon>
        <taxon>Eurotatoria</taxon>
        <taxon>Bdelloidea</taxon>
        <taxon>Philodinida</taxon>
        <taxon>Philodinidae</taxon>
        <taxon>Didymodactylos</taxon>
    </lineage>
</organism>
<proteinExistence type="predicted"/>
<evidence type="ECO:0000313" key="2">
    <source>
        <dbReference type="EMBL" id="CAF3874723.1"/>
    </source>
</evidence>
<evidence type="ECO:0000313" key="3">
    <source>
        <dbReference type="Proteomes" id="UP000682733"/>
    </source>
</evidence>
<reference evidence="2" key="1">
    <citation type="submission" date="2021-02" db="EMBL/GenBank/DDBJ databases">
        <authorList>
            <person name="Nowell W R."/>
        </authorList>
    </citation>
    <scope>NUCLEOTIDE SEQUENCE</scope>
</reference>
<dbReference type="Proteomes" id="UP000682733">
    <property type="component" value="Unassembled WGS sequence"/>
</dbReference>
<sequence>MESRVPSPPEKAQITEASGDERRNIFGRWSIDEKLERAFNLGPWV</sequence>
<name>A0A8S2KZG9_9BILA</name>
<dbReference type="EMBL" id="CAJOBA010012321">
    <property type="protein sequence ID" value="CAF3874723.1"/>
    <property type="molecule type" value="Genomic_DNA"/>
</dbReference>
<feature type="non-terminal residue" evidence="2">
    <location>
        <position position="45"/>
    </location>
</feature>
<dbReference type="Proteomes" id="UP000677228">
    <property type="component" value="Unassembled WGS sequence"/>
</dbReference>
<accession>A0A8S2KZG9</accession>
<dbReference type="EMBL" id="CAJNOK010010191">
    <property type="protein sequence ID" value="CAF1108787.1"/>
    <property type="molecule type" value="Genomic_DNA"/>
</dbReference>